<protein>
    <recommendedName>
        <fullName evidence="13">Disease resistance R13L4/SHOC-2-like LRR domain-containing protein</fullName>
    </recommendedName>
</protein>
<dbReference type="InterPro" id="IPR032675">
    <property type="entry name" value="LRR_dom_sf"/>
</dbReference>
<dbReference type="InterPro" id="IPR003591">
    <property type="entry name" value="Leu-rich_rpt_typical-subtyp"/>
</dbReference>
<evidence type="ECO:0000313" key="15">
    <source>
        <dbReference type="Proteomes" id="UP001234989"/>
    </source>
</evidence>
<dbReference type="GO" id="GO:0051707">
    <property type="term" value="P:response to other organism"/>
    <property type="evidence" value="ECO:0007669"/>
    <property type="project" value="UniProtKB-ARBA"/>
</dbReference>
<reference evidence="14" key="1">
    <citation type="submission" date="2023-08" db="EMBL/GenBank/DDBJ databases">
        <title>A de novo genome assembly of Solanum verrucosum Schlechtendal, a Mexican diploid species geographically isolated from the other diploid A-genome species in potato relatives.</title>
        <authorList>
            <person name="Hosaka K."/>
        </authorList>
    </citation>
    <scope>NUCLEOTIDE SEQUENCE</scope>
    <source>
        <tissue evidence="14">Young leaves</tissue>
    </source>
</reference>
<name>A0AAF0R4U3_SOLVR</name>
<accession>A0AAF0R4U3</accession>
<evidence type="ECO:0000256" key="2">
    <source>
        <dbReference type="ARBA" id="ARBA00009592"/>
    </source>
</evidence>
<evidence type="ECO:0000256" key="7">
    <source>
        <dbReference type="ARBA" id="ARBA00022737"/>
    </source>
</evidence>
<proteinExistence type="inferred from homology"/>
<evidence type="ECO:0000256" key="8">
    <source>
        <dbReference type="ARBA" id="ARBA00022989"/>
    </source>
</evidence>
<dbReference type="SUPFAM" id="SSF52047">
    <property type="entry name" value="RNI-like"/>
    <property type="match status" value="1"/>
</dbReference>
<evidence type="ECO:0000256" key="12">
    <source>
        <dbReference type="SAM" id="Phobius"/>
    </source>
</evidence>
<dbReference type="Pfam" id="PF23598">
    <property type="entry name" value="LRR_14"/>
    <property type="match status" value="1"/>
</dbReference>
<evidence type="ECO:0000256" key="6">
    <source>
        <dbReference type="ARBA" id="ARBA00022729"/>
    </source>
</evidence>
<evidence type="ECO:0000313" key="14">
    <source>
        <dbReference type="EMBL" id="WMV31916.1"/>
    </source>
</evidence>
<keyword evidence="7" id="KW-0677">Repeat</keyword>
<comment type="subcellular location">
    <subcellularLocation>
        <location evidence="1">Cell membrane</location>
        <topology evidence="1">Single-pass type I membrane protein</topology>
    </subcellularLocation>
</comment>
<evidence type="ECO:0000256" key="3">
    <source>
        <dbReference type="ARBA" id="ARBA00022475"/>
    </source>
</evidence>
<keyword evidence="11" id="KW-0325">Glycoprotein</keyword>
<dbReference type="FunFam" id="3.80.10.10:FF:000095">
    <property type="entry name" value="LRR receptor-like serine/threonine-protein kinase GSO1"/>
    <property type="match status" value="1"/>
</dbReference>
<evidence type="ECO:0000259" key="13">
    <source>
        <dbReference type="Pfam" id="PF23598"/>
    </source>
</evidence>
<gene>
    <name evidence="14" type="ORF">MTR67_025301</name>
</gene>
<dbReference type="InterPro" id="IPR055414">
    <property type="entry name" value="LRR_R13L4/SHOC2-like"/>
</dbReference>
<dbReference type="AlphaFoldDB" id="A0AAF0R4U3"/>
<keyword evidence="8 12" id="KW-1133">Transmembrane helix</keyword>
<dbReference type="PANTHER" id="PTHR27004:SF375">
    <property type="entry name" value="LEUCINE-RICH REPEAT-CONTAINING N-TERMINAL PLANT-TYPE DOMAIN-CONTAINING PROTEIN"/>
    <property type="match status" value="1"/>
</dbReference>
<dbReference type="GO" id="GO:0006952">
    <property type="term" value="P:defense response"/>
    <property type="evidence" value="ECO:0007669"/>
    <property type="project" value="UniProtKB-ARBA"/>
</dbReference>
<keyword evidence="3" id="KW-1003">Cell membrane</keyword>
<feature type="domain" description="Disease resistance R13L4/SHOC-2-like LRR" evidence="13">
    <location>
        <begin position="8"/>
        <end position="201"/>
    </location>
</feature>
<keyword evidence="5 12" id="KW-0812">Transmembrane</keyword>
<keyword evidence="10" id="KW-0675">Receptor</keyword>
<dbReference type="PRINTS" id="PR00019">
    <property type="entry name" value="LEURICHRPT"/>
</dbReference>
<dbReference type="Gene3D" id="3.80.10.10">
    <property type="entry name" value="Ribonuclease Inhibitor"/>
    <property type="match status" value="1"/>
</dbReference>
<dbReference type="Pfam" id="PF00560">
    <property type="entry name" value="LRR_1"/>
    <property type="match status" value="4"/>
</dbReference>
<dbReference type="PANTHER" id="PTHR27004">
    <property type="entry name" value="RECEPTOR-LIKE PROTEIN 12 ISOFORM X1"/>
    <property type="match status" value="1"/>
</dbReference>
<feature type="transmembrane region" description="Helical" evidence="12">
    <location>
        <begin position="401"/>
        <end position="424"/>
    </location>
</feature>
<evidence type="ECO:0000256" key="9">
    <source>
        <dbReference type="ARBA" id="ARBA00023136"/>
    </source>
</evidence>
<keyword evidence="9 12" id="KW-0472">Membrane</keyword>
<evidence type="ECO:0000256" key="4">
    <source>
        <dbReference type="ARBA" id="ARBA00022614"/>
    </source>
</evidence>
<evidence type="ECO:0000256" key="1">
    <source>
        <dbReference type="ARBA" id="ARBA00004251"/>
    </source>
</evidence>
<keyword evidence="15" id="KW-1185">Reference proteome</keyword>
<dbReference type="FunFam" id="3.80.10.10:FF:000111">
    <property type="entry name" value="LRR receptor-like serine/threonine-protein kinase ERECTA"/>
    <property type="match status" value="1"/>
</dbReference>
<dbReference type="SMART" id="SM00369">
    <property type="entry name" value="LRR_TYP"/>
    <property type="match status" value="7"/>
</dbReference>
<evidence type="ECO:0000256" key="11">
    <source>
        <dbReference type="ARBA" id="ARBA00023180"/>
    </source>
</evidence>
<sequence length="464" mass="51438">MILNDNNLIGEIPSFVCNLTSLEVLSMPRNNLRGKVPQCLGNISSLQILMMSHNNLSGEIPSSISNLTSLQILDLGRNNLEGAIPQCFGNISSLQVFDMQNNKLTGTLPTNFSIGSSLISLNLHGNELEGEIPRSLANCKKLQVLDLGDNHLNDTFPMWLGTLPELRVLRLTSNKLHGPIRSSGAKIMFPDLRIIDLSNNAFSKDLPTSLFQHLKGMMTIDQTIKLPNYKGGGFYYQDSVVVVTKGLKLEVVKILSLYTVIDLSNNKFEGRIPSVLGDLIALRVLNMSHNGLKGHIPLSLGNLSVVESLDLSFNQLLGEIPQQLASLTSLEFLNLSHNYLQGCIPQGPQFRTFENSSFAGNDGLRGFPVSKGCGNDPVSETNYTVSALEDQERNSEFFNDFWKAALMGYGSGLCIGLSIIYFLISTGNLRWLARIIEELEHKIIIRRRKKQRGQGNYRGRNNRF</sequence>
<keyword evidence="6" id="KW-0732">Signal</keyword>
<dbReference type="EMBL" id="CP133617">
    <property type="protein sequence ID" value="WMV31916.1"/>
    <property type="molecule type" value="Genomic_DNA"/>
</dbReference>
<evidence type="ECO:0000256" key="5">
    <source>
        <dbReference type="ARBA" id="ARBA00022692"/>
    </source>
</evidence>
<dbReference type="GO" id="GO:0005886">
    <property type="term" value="C:plasma membrane"/>
    <property type="evidence" value="ECO:0007669"/>
    <property type="project" value="UniProtKB-SubCell"/>
</dbReference>
<organism evidence="14 15">
    <name type="scientific">Solanum verrucosum</name>
    <dbReference type="NCBI Taxonomy" id="315347"/>
    <lineage>
        <taxon>Eukaryota</taxon>
        <taxon>Viridiplantae</taxon>
        <taxon>Streptophyta</taxon>
        <taxon>Embryophyta</taxon>
        <taxon>Tracheophyta</taxon>
        <taxon>Spermatophyta</taxon>
        <taxon>Magnoliopsida</taxon>
        <taxon>eudicotyledons</taxon>
        <taxon>Gunneridae</taxon>
        <taxon>Pentapetalae</taxon>
        <taxon>asterids</taxon>
        <taxon>lamiids</taxon>
        <taxon>Solanales</taxon>
        <taxon>Solanaceae</taxon>
        <taxon>Solanoideae</taxon>
        <taxon>Solaneae</taxon>
        <taxon>Solanum</taxon>
    </lineage>
</organism>
<evidence type="ECO:0000256" key="10">
    <source>
        <dbReference type="ARBA" id="ARBA00023170"/>
    </source>
</evidence>
<keyword evidence="4" id="KW-0433">Leucine-rich repeat</keyword>
<dbReference type="InterPro" id="IPR001611">
    <property type="entry name" value="Leu-rich_rpt"/>
</dbReference>
<comment type="similarity">
    <text evidence="2">Belongs to the RLP family.</text>
</comment>
<dbReference type="Proteomes" id="UP001234989">
    <property type="component" value="Chromosome 6"/>
</dbReference>